<accession>A0A4V1IWQ0</accession>
<dbReference type="PANTHER" id="PTHR46380:SF2">
    <property type="entry name" value="CYCLIN-D-BINDING MYB-LIKE TRANSCRIPTION FACTOR 1"/>
    <property type="match status" value="1"/>
</dbReference>
<comment type="subcellular location">
    <subcellularLocation>
        <location evidence="1">Nucleus</location>
    </subcellularLocation>
</comment>
<keyword evidence="7" id="KW-1185">Reference proteome</keyword>
<feature type="compositionally biased region" description="Basic and acidic residues" evidence="4">
    <location>
        <begin position="1"/>
        <end position="11"/>
    </location>
</feature>
<dbReference type="AlphaFoldDB" id="A0A4V1IWQ0"/>
<dbReference type="EMBL" id="KZ992613">
    <property type="protein sequence ID" value="RKP08329.1"/>
    <property type="molecule type" value="Genomic_DNA"/>
</dbReference>
<dbReference type="GO" id="GO:0000978">
    <property type="term" value="F:RNA polymerase II cis-regulatory region sequence-specific DNA binding"/>
    <property type="evidence" value="ECO:0007669"/>
    <property type="project" value="TreeGrafter"/>
</dbReference>
<dbReference type="GO" id="GO:0005634">
    <property type="term" value="C:nucleus"/>
    <property type="evidence" value="ECO:0007669"/>
    <property type="project" value="UniProtKB-SubCell"/>
</dbReference>
<feature type="region of interest" description="Disordered" evidence="4">
    <location>
        <begin position="1"/>
        <end position="165"/>
    </location>
</feature>
<evidence type="ECO:0000313" key="6">
    <source>
        <dbReference type="EMBL" id="RKP08329.1"/>
    </source>
</evidence>
<feature type="compositionally biased region" description="Polar residues" evidence="4">
    <location>
        <begin position="118"/>
        <end position="133"/>
    </location>
</feature>
<evidence type="ECO:0000256" key="1">
    <source>
        <dbReference type="ARBA" id="ARBA00004123"/>
    </source>
</evidence>
<keyword evidence="3" id="KW-0539">Nucleus</keyword>
<gene>
    <name evidence="6" type="ORF">THASP1DRAFT_23651</name>
</gene>
<feature type="region of interest" description="Disordered" evidence="4">
    <location>
        <begin position="512"/>
        <end position="533"/>
    </location>
</feature>
<feature type="domain" description="Myb-like" evidence="5">
    <location>
        <begin position="353"/>
        <end position="416"/>
    </location>
</feature>
<dbReference type="GO" id="GO:0000981">
    <property type="term" value="F:DNA-binding transcription factor activity, RNA polymerase II-specific"/>
    <property type="evidence" value="ECO:0007669"/>
    <property type="project" value="TreeGrafter"/>
</dbReference>
<feature type="compositionally biased region" description="Basic residues" evidence="4">
    <location>
        <begin position="64"/>
        <end position="77"/>
    </location>
</feature>
<feature type="compositionally biased region" description="Basic and acidic residues" evidence="4">
    <location>
        <begin position="78"/>
        <end position="95"/>
    </location>
</feature>
<evidence type="ECO:0000256" key="4">
    <source>
        <dbReference type="SAM" id="MobiDB-lite"/>
    </source>
</evidence>
<dbReference type="STRING" id="78915.A0A4V1IWQ0"/>
<feature type="compositionally biased region" description="Basic residues" evidence="4">
    <location>
        <begin position="12"/>
        <end position="21"/>
    </location>
</feature>
<protein>
    <recommendedName>
        <fullName evidence="5">Myb-like domain-containing protein</fullName>
    </recommendedName>
</protein>
<dbReference type="Gene3D" id="1.10.10.60">
    <property type="entry name" value="Homeodomain-like"/>
    <property type="match status" value="1"/>
</dbReference>
<dbReference type="InterPro" id="IPR051651">
    <property type="entry name" value="DMTF1_DNA-bind_reg"/>
</dbReference>
<dbReference type="SMART" id="SM00717">
    <property type="entry name" value="SANT"/>
    <property type="match status" value="2"/>
</dbReference>
<proteinExistence type="predicted"/>
<dbReference type="OrthoDB" id="39591at2759"/>
<evidence type="ECO:0000256" key="2">
    <source>
        <dbReference type="ARBA" id="ARBA00023125"/>
    </source>
</evidence>
<dbReference type="InterPro" id="IPR001005">
    <property type="entry name" value="SANT/Myb"/>
</dbReference>
<feature type="compositionally biased region" description="Basic residues" evidence="4">
    <location>
        <begin position="34"/>
        <end position="43"/>
    </location>
</feature>
<feature type="compositionally biased region" description="Acidic residues" evidence="4">
    <location>
        <begin position="514"/>
        <end position="533"/>
    </location>
</feature>
<feature type="compositionally biased region" description="Basic and acidic residues" evidence="4">
    <location>
        <begin position="22"/>
        <end position="33"/>
    </location>
</feature>
<dbReference type="Proteomes" id="UP000271241">
    <property type="component" value="Unassembled WGS sequence"/>
</dbReference>
<organism evidence="6 7">
    <name type="scientific">Thamnocephalis sphaerospora</name>
    <dbReference type="NCBI Taxonomy" id="78915"/>
    <lineage>
        <taxon>Eukaryota</taxon>
        <taxon>Fungi</taxon>
        <taxon>Fungi incertae sedis</taxon>
        <taxon>Zoopagomycota</taxon>
        <taxon>Zoopagomycotina</taxon>
        <taxon>Zoopagomycetes</taxon>
        <taxon>Zoopagales</taxon>
        <taxon>Sigmoideomycetaceae</taxon>
        <taxon>Thamnocephalis</taxon>
    </lineage>
</organism>
<keyword evidence="2" id="KW-0238">DNA-binding</keyword>
<dbReference type="PROSITE" id="PS50090">
    <property type="entry name" value="MYB_LIKE"/>
    <property type="match status" value="1"/>
</dbReference>
<dbReference type="PANTHER" id="PTHR46380">
    <property type="entry name" value="CYCLIN-D-BINDING MYB-LIKE TRANSCRIPTION FACTOR 1"/>
    <property type="match status" value="1"/>
</dbReference>
<dbReference type="CDD" id="cd00167">
    <property type="entry name" value="SANT"/>
    <property type="match status" value="1"/>
</dbReference>
<evidence type="ECO:0000256" key="3">
    <source>
        <dbReference type="ARBA" id="ARBA00023242"/>
    </source>
</evidence>
<evidence type="ECO:0000313" key="7">
    <source>
        <dbReference type="Proteomes" id="UP000271241"/>
    </source>
</evidence>
<evidence type="ECO:0000259" key="5">
    <source>
        <dbReference type="PROSITE" id="PS50090"/>
    </source>
</evidence>
<feature type="compositionally biased region" description="Acidic residues" evidence="4">
    <location>
        <begin position="101"/>
        <end position="115"/>
    </location>
</feature>
<name>A0A4V1IWQ0_9FUNG</name>
<sequence>MHNETDAEQASRKLKRKHKKRDKAEQEAGEHDGRRKHKKRRHKENSEADLQTAAEKSSTEDKTHKKKSKKDKKAKKAKYSEKESTEKSREHHSDLSPEVVADSDMDTDVEADEAEQSGAENATGTGSTETRQLSLLEIADSRWHRRRRMADAPKPLRPTPWGTLSGPGTYTLDESVQPLVAHGDLAADAVERRGELTREAEALRKRQRYIREANGIFITKYEQLEQMGIRARRGYVKYDESMNLIKEVERFRVEQGLDNEDIIAIIQQRMNITNRQYPNFWANICLICPDRPSALVMRHVRFVLDDTLHSRKWTPKESRKLIRWVYSDAYAMSTIARYTRTAALIAASLQRTWSLLEKRKLVRIVTEHIKDKHGDVQQFLRTKREEVYACIVWRDIAKKFTRRDAWQCRNSWRKMLQRVGSGAVDYNKSMTAETYTVMDDRNLLKCIYDTGAEREEDISWINIERDMNFKFDSISLRTRFWQLKLSLNDYRSKSFDGKWSLCVQDRVIVPDGDTYADENDSNSDSDSDNDSDA</sequence>
<reference evidence="7" key="1">
    <citation type="journal article" date="2018" name="Nat. Microbiol.">
        <title>Leveraging single-cell genomics to expand the fungal tree of life.</title>
        <authorList>
            <person name="Ahrendt S.R."/>
            <person name="Quandt C.A."/>
            <person name="Ciobanu D."/>
            <person name="Clum A."/>
            <person name="Salamov A."/>
            <person name="Andreopoulos B."/>
            <person name="Cheng J.F."/>
            <person name="Woyke T."/>
            <person name="Pelin A."/>
            <person name="Henrissat B."/>
            <person name="Reynolds N.K."/>
            <person name="Benny G.L."/>
            <person name="Smith M.E."/>
            <person name="James T.Y."/>
            <person name="Grigoriev I.V."/>
        </authorList>
    </citation>
    <scope>NUCLEOTIDE SEQUENCE [LARGE SCALE GENOMIC DNA]</scope>
    <source>
        <strain evidence="7">RSA 1356</strain>
    </source>
</reference>